<keyword evidence="2" id="KW-0964">Secreted</keyword>
<evidence type="ECO:0000256" key="2">
    <source>
        <dbReference type="ARBA" id="ARBA00022525"/>
    </source>
</evidence>
<dbReference type="Proteomes" id="UP000621670">
    <property type="component" value="Unassembled WGS sequence"/>
</dbReference>
<comment type="caution">
    <text evidence="3">The sequence shown here is derived from an EMBL/GenBank/DDBJ whole genome shotgun (WGS) entry which is preliminary data.</text>
</comment>
<sequence length="359" mass="40341">MKKTSLIPFLVGAIAIFTSTTNYVYAQQKKNVEDQLEVVLEMNMRPGNVAVNNKGLIFSTIHPFGNHSMQLIVVKDKTTYEAFPNQSWQRKDGQAPTEKTFDTPLGITTDVNGNIWVIDMGVNFGKTRLFAFDPVTKENILTFTFPTTIAPPNSFVQDLVVDIKNGFVYLADIANPGLIVLNLNTKEAKRLQQHPSFLSEDVNTVIDSEFIYFGGKPSRVAVDPISISEDKETIFYGAMNGKTWYSISAKAIRANKSDKEILATVKKIGKKPISDGATTSRNGDHYFTNLNDKGIDKWNTKTKKLQMLIRDNRLLWPDNVSIQGQYLYIAVNQLHKTVAFTGTTDLGKAPYYIYKFKIE</sequence>
<dbReference type="RefSeq" id="WP_166135443.1">
    <property type="nucleotide sequence ID" value="NZ_JAAOBY010000003.1"/>
</dbReference>
<gene>
    <name evidence="3" type="ORF">H8R26_08110</name>
</gene>
<evidence type="ECO:0000313" key="4">
    <source>
        <dbReference type="Proteomes" id="UP000621670"/>
    </source>
</evidence>
<evidence type="ECO:0000313" key="3">
    <source>
        <dbReference type="EMBL" id="MBC5863384.1"/>
    </source>
</evidence>
<name>A0ABR7JFW1_9FLAO</name>
<comment type="subcellular location">
    <subcellularLocation>
        <location evidence="1">Secreted</location>
    </subcellularLocation>
</comment>
<dbReference type="InterPro" id="IPR017996">
    <property type="entry name" value="MRJP/yellow-related"/>
</dbReference>
<proteinExistence type="predicted"/>
<accession>A0ABR7JFW1</accession>
<reference evidence="3 4" key="1">
    <citation type="submission" date="2020-08" db="EMBL/GenBank/DDBJ databases">
        <title>Description of novel Flavobacterium F-400 isolate.</title>
        <authorList>
            <person name="Saticioglu I."/>
            <person name="Duman M."/>
            <person name="Altun S."/>
        </authorList>
    </citation>
    <scope>NUCLEOTIDE SEQUENCE [LARGE SCALE GENOMIC DNA]</scope>
    <source>
        <strain evidence="3 4">F-400</strain>
    </source>
</reference>
<dbReference type="PANTHER" id="PTHR10009">
    <property type="entry name" value="PROTEIN YELLOW-RELATED"/>
    <property type="match status" value="1"/>
</dbReference>
<organism evidence="3 4">
    <name type="scientific">Flavobacterium turcicum</name>
    <dbReference type="NCBI Taxonomy" id="2764718"/>
    <lineage>
        <taxon>Bacteria</taxon>
        <taxon>Pseudomonadati</taxon>
        <taxon>Bacteroidota</taxon>
        <taxon>Flavobacteriia</taxon>
        <taxon>Flavobacteriales</taxon>
        <taxon>Flavobacteriaceae</taxon>
        <taxon>Flavobacterium</taxon>
    </lineage>
</organism>
<protein>
    <recommendedName>
        <fullName evidence="5">Major royal jelly protein</fullName>
    </recommendedName>
</protein>
<dbReference type="SUPFAM" id="SSF63829">
    <property type="entry name" value="Calcium-dependent phosphotriesterase"/>
    <property type="match status" value="1"/>
</dbReference>
<keyword evidence="4" id="KW-1185">Reference proteome</keyword>
<dbReference type="EMBL" id="JACRUM010000003">
    <property type="protein sequence ID" value="MBC5863384.1"/>
    <property type="molecule type" value="Genomic_DNA"/>
</dbReference>
<dbReference type="PANTHER" id="PTHR10009:SF18">
    <property type="entry name" value="PROTEIN YELLOW-LIKE PROTEIN"/>
    <property type="match status" value="1"/>
</dbReference>
<dbReference type="InterPro" id="IPR011042">
    <property type="entry name" value="6-blade_b-propeller_TolB-like"/>
</dbReference>
<evidence type="ECO:0000256" key="1">
    <source>
        <dbReference type="ARBA" id="ARBA00004613"/>
    </source>
</evidence>
<evidence type="ECO:0008006" key="5">
    <source>
        <dbReference type="Google" id="ProtNLM"/>
    </source>
</evidence>
<dbReference type="Gene3D" id="2.120.10.30">
    <property type="entry name" value="TolB, C-terminal domain"/>
    <property type="match status" value="1"/>
</dbReference>
<dbReference type="Pfam" id="PF03022">
    <property type="entry name" value="MRJP"/>
    <property type="match status" value="1"/>
</dbReference>